<proteinExistence type="predicted"/>
<evidence type="ECO:0000313" key="1">
    <source>
        <dbReference type="EMBL" id="GAA4408608.1"/>
    </source>
</evidence>
<comment type="caution">
    <text evidence="1">The sequence shown here is derived from an EMBL/GenBank/DDBJ whole genome shotgun (WGS) entry which is preliminary data.</text>
</comment>
<evidence type="ECO:0008006" key="3">
    <source>
        <dbReference type="Google" id="ProtNLM"/>
    </source>
</evidence>
<accession>A0ABP8KJL4</accession>
<evidence type="ECO:0000313" key="2">
    <source>
        <dbReference type="Proteomes" id="UP001500936"/>
    </source>
</evidence>
<sequence length="147" mass="16842">MLRELTSEVVDSILRQQYFGRIACAADGRVLIEPITYLFDGYYIYGQTREGTKIDMLRKNPAVCFEVDEMVAPDIWRSVVVQGTYEELAGDERAYVEQRLGTRTPPLYAHEMPQYNNGRSEAVAPPKHVVYRIHIATKTGRSVNRNE</sequence>
<dbReference type="Gene3D" id="2.30.110.10">
    <property type="entry name" value="Electron Transport, Fmn-binding Protein, Chain A"/>
    <property type="match status" value="1"/>
</dbReference>
<dbReference type="EMBL" id="BAABHB010000005">
    <property type="protein sequence ID" value="GAA4408608.1"/>
    <property type="molecule type" value="Genomic_DNA"/>
</dbReference>
<protein>
    <recommendedName>
        <fullName evidence="3">Pyridoxamine 5'-phosphate oxidase</fullName>
    </recommendedName>
</protein>
<dbReference type="Proteomes" id="UP001500936">
    <property type="component" value="Unassembled WGS sequence"/>
</dbReference>
<dbReference type="SUPFAM" id="SSF50475">
    <property type="entry name" value="FMN-binding split barrel"/>
    <property type="match status" value="1"/>
</dbReference>
<gene>
    <name evidence="1" type="ORF">GCM10023187_30750</name>
</gene>
<organism evidence="1 2">
    <name type="scientific">Nibrella viscosa</name>
    <dbReference type="NCBI Taxonomy" id="1084524"/>
    <lineage>
        <taxon>Bacteria</taxon>
        <taxon>Pseudomonadati</taxon>
        <taxon>Bacteroidota</taxon>
        <taxon>Cytophagia</taxon>
        <taxon>Cytophagales</taxon>
        <taxon>Spirosomataceae</taxon>
        <taxon>Nibrella</taxon>
    </lineage>
</organism>
<dbReference type="Pfam" id="PF12900">
    <property type="entry name" value="Pyridox_ox_2"/>
    <property type="match status" value="1"/>
</dbReference>
<name>A0ABP8KJL4_9BACT</name>
<dbReference type="InterPro" id="IPR012349">
    <property type="entry name" value="Split_barrel_FMN-bd"/>
</dbReference>
<dbReference type="InterPro" id="IPR024747">
    <property type="entry name" value="Pyridox_Oxase-rel"/>
</dbReference>
<dbReference type="RefSeq" id="WP_345268665.1">
    <property type="nucleotide sequence ID" value="NZ_BAABHB010000005.1"/>
</dbReference>
<keyword evidence="2" id="KW-1185">Reference proteome</keyword>
<reference evidence="2" key="1">
    <citation type="journal article" date="2019" name="Int. J. Syst. Evol. Microbiol.">
        <title>The Global Catalogue of Microorganisms (GCM) 10K type strain sequencing project: providing services to taxonomists for standard genome sequencing and annotation.</title>
        <authorList>
            <consortium name="The Broad Institute Genomics Platform"/>
            <consortium name="The Broad Institute Genome Sequencing Center for Infectious Disease"/>
            <person name="Wu L."/>
            <person name="Ma J."/>
        </authorList>
    </citation>
    <scope>NUCLEOTIDE SEQUENCE [LARGE SCALE GENOMIC DNA]</scope>
    <source>
        <strain evidence="2">JCM 17925</strain>
    </source>
</reference>